<name>A0ABR4BW43_9HELO</name>
<dbReference type="Proteomes" id="UP001595075">
    <property type="component" value="Unassembled WGS sequence"/>
</dbReference>
<reference evidence="2 3" key="1">
    <citation type="journal article" date="2024" name="Commun. Biol.">
        <title>Comparative genomic analysis of thermophilic fungi reveals convergent evolutionary adaptations and gene losses.</title>
        <authorList>
            <person name="Steindorff A.S."/>
            <person name="Aguilar-Pontes M.V."/>
            <person name="Robinson A.J."/>
            <person name="Andreopoulos B."/>
            <person name="LaButti K."/>
            <person name="Kuo A."/>
            <person name="Mondo S."/>
            <person name="Riley R."/>
            <person name="Otillar R."/>
            <person name="Haridas S."/>
            <person name="Lipzen A."/>
            <person name="Grimwood J."/>
            <person name="Schmutz J."/>
            <person name="Clum A."/>
            <person name="Reid I.D."/>
            <person name="Moisan M.C."/>
            <person name="Butler G."/>
            <person name="Nguyen T.T.M."/>
            <person name="Dewar K."/>
            <person name="Conant G."/>
            <person name="Drula E."/>
            <person name="Henrissat B."/>
            <person name="Hansel C."/>
            <person name="Singer S."/>
            <person name="Hutchinson M.I."/>
            <person name="de Vries R.P."/>
            <person name="Natvig D.O."/>
            <person name="Powell A.J."/>
            <person name="Tsang A."/>
            <person name="Grigoriev I.V."/>
        </authorList>
    </citation>
    <scope>NUCLEOTIDE SEQUENCE [LARGE SCALE GENOMIC DNA]</scope>
    <source>
        <strain evidence="2 3">CBS 494.80</strain>
    </source>
</reference>
<comment type="caution">
    <text evidence="2">The sequence shown here is derived from an EMBL/GenBank/DDBJ whole genome shotgun (WGS) entry which is preliminary data.</text>
</comment>
<evidence type="ECO:0000256" key="1">
    <source>
        <dbReference type="SAM" id="MobiDB-lite"/>
    </source>
</evidence>
<evidence type="ECO:0000313" key="3">
    <source>
        <dbReference type="Proteomes" id="UP001595075"/>
    </source>
</evidence>
<sequence length="731" mass="82302">MAEEKVERASSYNAIPPSLESQLTPTQITQSLKDLASRQALNFLKAGAPELPISIQKAAKESNQQMETLIMDIFTRLSAAEPHIQKPNRRHNVVLTPLEASTLVHLLQAQFRSDDAVKNRSEMQTSLLDTQNKIVSGLRDLFEVYEKKLSEALWVATSKSFSIYGKIFADPERIKLDVALLQSQCEMESHKNQLLQSRLAFANIINDAAMNLLHSLTPSGTAIPKAAQSSPLGDTSLFNLAGFLKVREEAASRYEQTTRSYRTSQATHRHLKSKQDWEFVELLWESLRTHIGATSAADLLLSHFIPMATIPASLKKALESGTADTILSMLKSTTAPELRQEMNVVPVRYAEGLKNLLLISAFEGNLTISSSQLRVQPAVSDSTTQSLKEKSTHILDIQKEQMKLLKGWKQSDQYLLHVGACKSSNWINKLYDLLFGKGNDRTEFQRDEIEAQILDKIVLWSKSFEAAQKSNGDLRKEQRDMKGSTRDGKPVIDPALANLEKEHYEKLNEKFKAAQLEVEREKSEGQKAATTSRLQVERTKKSSDLKIQNLKLELASAHKDNREMNQELTTEINKHLVTQQALVKAESKVSMYQEHYKELGPKYKEMKTSHEADQTELQFLRSTAQAERDRCDAAVRQATLENGRRIAELEGEILNTNAKNARLESNARALSAWKDEVAAMTQVQESMVVKLDTAREELAVSEQKRVTAEAEVSRMKELATRLFREMTGTLP</sequence>
<feature type="region of interest" description="Disordered" evidence="1">
    <location>
        <begin position="1"/>
        <end position="20"/>
    </location>
</feature>
<feature type="compositionally biased region" description="Basic and acidic residues" evidence="1">
    <location>
        <begin position="472"/>
        <end position="490"/>
    </location>
</feature>
<dbReference type="EMBL" id="JAZHXI010000019">
    <property type="protein sequence ID" value="KAL2061279.1"/>
    <property type="molecule type" value="Genomic_DNA"/>
</dbReference>
<gene>
    <name evidence="2" type="ORF">VTL71DRAFT_7552</name>
</gene>
<protein>
    <submittedName>
        <fullName evidence="2">Uncharacterized protein</fullName>
    </submittedName>
</protein>
<accession>A0ABR4BW43</accession>
<organism evidence="2 3">
    <name type="scientific">Oculimacula yallundae</name>
    <dbReference type="NCBI Taxonomy" id="86028"/>
    <lineage>
        <taxon>Eukaryota</taxon>
        <taxon>Fungi</taxon>
        <taxon>Dikarya</taxon>
        <taxon>Ascomycota</taxon>
        <taxon>Pezizomycotina</taxon>
        <taxon>Leotiomycetes</taxon>
        <taxon>Helotiales</taxon>
        <taxon>Ploettnerulaceae</taxon>
        <taxon>Oculimacula</taxon>
    </lineage>
</organism>
<keyword evidence="3" id="KW-1185">Reference proteome</keyword>
<proteinExistence type="predicted"/>
<evidence type="ECO:0000313" key="2">
    <source>
        <dbReference type="EMBL" id="KAL2061279.1"/>
    </source>
</evidence>
<feature type="region of interest" description="Disordered" evidence="1">
    <location>
        <begin position="518"/>
        <end position="537"/>
    </location>
</feature>
<feature type="region of interest" description="Disordered" evidence="1">
    <location>
        <begin position="470"/>
        <end position="491"/>
    </location>
</feature>